<dbReference type="PANTHER" id="PTHR43725">
    <property type="entry name" value="UDP-GLUCOSE 4-EPIMERASE"/>
    <property type="match status" value="1"/>
</dbReference>
<evidence type="ECO:0000256" key="2">
    <source>
        <dbReference type="ARBA" id="ARBA00001911"/>
    </source>
</evidence>
<dbReference type="GO" id="GO:0006012">
    <property type="term" value="P:galactose metabolic process"/>
    <property type="evidence" value="ECO:0007669"/>
    <property type="project" value="UniProtKB-UniPathway"/>
</dbReference>
<evidence type="ECO:0000256" key="4">
    <source>
        <dbReference type="ARBA" id="ARBA00007637"/>
    </source>
</evidence>
<evidence type="ECO:0000259" key="11">
    <source>
        <dbReference type="Pfam" id="PF01370"/>
    </source>
</evidence>
<evidence type="ECO:0000313" key="13">
    <source>
        <dbReference type="Proteomes" id="UP000245293"/>
    </source>
</evidence>
<keyword evidence="8" id="KW-0299">Galactose metabolism</keyword>
<evidence type="ECO:0000256" key="1">
    <source>
        <dbReference type="ARBA" id="ARBA00000083"/>
    </source>
</evidence>
<feature type="domain" description="NAD-dependent epimerase/dehydratase" evidence="11">
    <location>
        <begin position="3"/>
        <end position="261"/>
    </location>
</feature>
<dbReference type="NCBIfam" id="NF007956">
    <property type="entry name" value="PRK10675.1"/>
    <property type="match status" value="1"/>
</dbReference>
<keyword evidence="10" id="KW-0119">Carbohydrate metabolism</keyword>
<evidence type="ECO:0000256" key="8">
    <source>
        <dbReference type="ARBA" id="ARBA00023144"/>
    </source>
</evidence>
<dbReference type="InterPro" id="IPR005886">
    <property type="entry name" value="UDP_G4E"/>
</dbReference>
<comment type="pathway">
    <text evidence="3 10">Carbohydrate metabolism; galactose metabolism.</text>
</comment>
<comment type="catalytic activity">
    <reaction evidence="1 10">
        <text>UDP-alpha-D-glucose = UDP-alpha-D-galactose</text>
        <dbReference type="Rhea" id="RHEA:22168"/>
        <dbReference type="ChEBI" id="CHEBI:58885"/>
        <dbReference type="ChEBI" id="CHEBI:66914"/>
        <dbReference type="EC" id="5.1.3.2"/>
    </reaction>
</comment>
<keyword evidence="7 10" id="KW-0520">NAD</keyword>
<organism evidence="12 13">
    <name type="scientific">Salibaculum griseiflavum</name>
    <dbReference type="NCBI Taxonomy" id="1914409"/>
    <lineage>
        <taxon>Bacteria</taxon>
        <taxon>Pseudomonadati</taxon>
        <taxon>Pseudomonadota</taxon>
        <taxon>Alphaproteobacteria</taxon>
        <taxon>Rhodobacterales</taxon>
        <taxon>Roseobacteraceae</taxon>
        <taxon>Salibaculum</taxon>
    </lineage>
</organism>
<keyword evidence="9 10" id="KW-0413">Isomerase</keyword>
<dbReference type="RefSeq" id="WP_109389527.1">
    <property type="nucleotide sequence ID" value="NZ_QETF01000017.1"/>
</dbReference>
<evidence type="ECO:0000256" key="6">
    <source>
        <dbReference type="ARBA" id="ARBA00018569"/>
    </source>
</evidence>
<keyword evidence="13" id="KW-1185">Reference proteome</keyword>
<dbReference type="GO" id="GO:0005829">
    <property type="term" value="C:cytosol"/>
    <property type="evidence" value="ECO:0007669"/>
    <property type="project" value="TreeGrafter"/>
</dbReference>
<comment type="cofactor">
    <cofactor evidence="2 10">
        <name>NAD(+)</name>
        <dbReference type="ChEBI" id="CHEBI:57540"/>
    </cofactor>
</comment>
<reference evidence="13" key="1">
    <citation type="submission" date="2018-05" db="EMBL/GenBank/DDBJ databases">
        <authorList>
            <person name="Du Z."/>
            <person name="Wang X."/>
        </authorList>
    </citation>
    <scope>NUCLEOTIDE SEQUENCE [LARGE SCALE GENOMIC DNA]</scope>
    <source>
        <strain evidence="13">WDS4C29</strain>
    </source>
</reference>
<dbReference type="EMBL" id="QETF01000017">
    <property type="protein sequence ID" value="PWG16161.1"/>
    <property type="molecule type" value="Genomic_DNA"/>
</dbReference>
<evidence type="ECO:0000256" key="9">
    <source>
        <dbReference type="ARBA" id="ARBA00023235"/>
    </source>
</evidence>
<dbReference type="Gene3D" id="3.40.50.720">
    <property type="entry name" value="NAD(P)-binding Rossmann-like Domain"/>
    <property type="match status" value="1"/>
</dbReference>
<comment type="caution">
    <text evidence="12">The sequence shown here is derived from an EMBL/GenBank/DDBJ whole genome shotgun (WGS) entry which is preliminary data.</text>
</comment>
<dbReference type="Pfam" id="PF01370">
    <property type="entry name" value="Epimerase"/>
    <property type="match status" value="1"/>
</dbReference>
<evidence type="ECO:0000256" key="5">
    <source>
        <dbReference type="ARBA" id="ARBA00013189"/>
    </source>
</evidence>
<comment type="similarity">
    <text evidence="4 10">Belongs to the NAD(P)-dependent epimerase/dehydratase family.</text>
</comment>
<protein>
    <recommendedName>
        <fullName evidence="6 10">UDP-glucose 4-epimerase</fullName>
        <ecNumber evidence="5 10">5.1.3.2</ecNumber>
    </recommendedName>
</protein>
<dbReference type="SUPFAM" id="SSF51735">
    <property type="entry name" value="NAD(P)-binding Rossmann-fold domains"/>
    <property type="match status" value="1"/>
</dbReference>
<dbReference type="Proteomes" id="UP000245293">
    <property type="component" value="Unassembled WGS sequence"/>
</dbReference>
<proteinExistence type="inferred from homology"/>
<dbReference type="InterPro" id="IPR001509">
    <property type="entry name" value="Epimerase_deHydtase"/>
</dbReference>
<dbReference type="OrthoDB" id="9801785at2"/>
<name>A0A2V1P0T8_9RHOB</name>
<sequence>MKILVTGGAGYIGSHTLVVLLAAGHDVVVLDNFSNGSREALRRVQQLSNRDFNVVEGDVRDRSILDRLFADHEPAAVVHFAGLKAVGESVEDPLSYYDVNVGGSMRLLEAMSKASCKRIVFSSSATVYGTPEYLPYDEDHPTRPVNPYGRTKLAVEELLGDWCAASPSRCAISLRYFNPVGAHPSGRIGEDPKGIPNNLMPYIAQTAVGRRERLQIFGDDYDTRDGTGERDYIHVIDLAEAHVAALERLENMSAHTALNIGTGSGMTVKELIGCFENILGRKLPTSIAPRREGDLPSFYANPSRANEALDWKARRSPEDMCRDSWTWQSRNPEGFGPTAID</sequence>
<dbReference type="InterPro" id="IPR036291">
    <property type="entry name" value="NAD(P)-bd_dom_sf"/>
</dbReference>
<dbReference type="UniPathway" id="UPA00214"/>
<dbReference type="PANTHER" id="PTHR43725:SF47">
    <property type="entry name" value="UDP-GLUCOSE 4-EPIMERASE"/>
    <property type="match status" value="1"/>
</dbReference>
<dbReference type="NCBIfam" id="TIGR01179">
    <property type="entry name" value="galE"/>
    <property type="match status" value="1"/>
</dbReference>
<evidence type="ECO:0000256" key="10">
    <source>
        <dbReference type="RuleBase" id="RU366046"/>
    </source>
</evidence>
<dbReference type="Gene3D" id="3.90.25.10">
    <property type="entry name" value="UDP-galactose 4-epimerase, domain 1"/>
    <property type="match status" value="1"/>
</dbReference>
<comment type="subunit">
    <text evidence="10">Homodimer.</text>
</comment>
<accession>A0A2V1P0T8</accession>
<evidence type="ECO:0000313" key="12">
    <source>
        <dbReference type="EMBL" id="PWG16161.1"/>
    </source>
</evidence>
<gene>
    <name evidence="12" type="primary">galE</name>
    <name evidence="12" type="ORF">DFK10_13290</name>
</gene>
<dbReference type="CDD" id="cd05247">
    <property type="entry name" value="UDP_G4E_1_SDR_e"/>
    <property type="match status" value="1"/>
</dbReference>
<dbReference type="GO" id="GO:0003978">
    <property type="term" value="F:UDP-glucose 4-epimerase activity"/>
    <property type="evidence" value="ECO:0007669"/>
    <property type="project" value="UniProtKB-UniRule"/>
</dbReference>
<dbReference type="AlphaFoldDB" id="A0A2V1P0T8"/>
<evidence type="ECO:0000256" key="3">
    <source>
        <dbReference type="ARBA" id="ARBA00004947"/>
    </source>
</evidence>
<dbReference type="EC" id="5.1.3.2" evidence="5 10"/>
<evidence type="ECO:0000256" key="7">
    <source>
        <dbReference type="ARBA" id="ARBA00023027"/>
    </source>
</evidence>